<proteinExistence type="predicted"/>
<dbReference type="Proteomes" id="UP001630127">
    <property type="component" value="Unassembled WGS sequence"/>
</dbReference>
<dbReference type="InterPro" id="IPR052343">
    <property type="entry name" value="Retrotransposon-Effector_Assoc"/>
</dbReference>
<dbReference type="EMBL" id="JBJUIK010000007">
    <property type="protein sequence ID" value="KAL3524081.1"/>
    <property type="molecule type" value="Genomic_DNA"/>
</dbReference>
<sequence length="219" mass="25436">MINCLQNSDKSWCHAKEDLVKELNMFYEKLFTTSNPTRFDEVLNEIPGTVTRQMSDQITRPFNKEEIRQDFFFMNPNKAPGPVSMSSLFFKQFWHIVGRDITLAIQSFFHSGFMLSYLNETIISLIPKVDIPTNLSQYRPIALCNVIYKAITKLLANRLKPFLNYCISDNQSAFLAGRQILDNVIVIHECLHFLKNKRQGKKIVMALKLDMAKAYDRVE</sequence>
<comment type="caution">
    <text evidence="2">The sequence shown here is derived from an EMBL/GenBank/DDBJ whole genome shotgun (WGS) entry which is preliminary data.</text>
</comment>
<evidence type="ECO:0000313" key="3">
    <source>
        <dbReference type="Proteomes" id="UP001630127"/>
    </source>
</evidence>
<dbReference type="SUPFAM" id="SSF56672">
    <property type="entry name" value="DNA/RNA polymerases"/>
    <property type="match status" value="1"/>
</dbReference>
<dbReference type="PANTHER" id="PTHR46890">
    <property type="entry name" value="NON-LTR RETROLELEMENT REVERSE TRANSCRIPTASE-LIKE PROTEIN-RELATED"/>
    <property type="match status" value="1"/>
</dbReference>
<name>A0ABD2ZZD6_9GENT</name>
<dbReference type="PANTHER" id="PTHR46890:SF48">
    <property type="entry name" value="RNA-DIRECTED DNA POLYMERASE"/>
    <property type="match status" value="1"/>
</dbReference>
<dbReference type="InterPro" id="IPR000477">
    <property type="entry name" value="RT_dom"/>
</dbReference>
<feature type="domain" description="Reverse transcriptase" evidence="1">
    <location>
        <begin position="126"/>
        <end position="219"/>
    </location>
</feature>
<accession>A0ABD2ZZD6</accession>
<gene>
    <name evidence="2" type="ORF">ACH5RR_016915</name>
</gene>
<keyword evidence="3" id="KW-1185">Reference proteome</keyword>
<protein>
    <recommendedName>
        <fullName evidence="1">Reverse transcriptase domain-containing protein</fullName>
    </recommendedName>
</protein>
<dbReference type="AlphaFoldDB" id="A0ABD2ZZD6"/>
<dbReference type="Pfam" id="PF00078">
    <property type="entry name" value="RVT_1"/>
    <property type="match status" value="1"/>
</dbReference>
<reference evidence="2 3" key="1">
    <citation type="submission" date="2024-11" db="EMBL/GenBank/DDBJ databases">
        <title>A near-complete genome assembly of Cinchona calisaya.</title>
        <authorList>
            <person name="Lian D.C."/>
            <person name="Zhao X.W."/>
            <person name="Wei L."/>
        </authorList>
    </citation>
    <scope>NUCLEOTIDE SEQUENCE [LARGE SCALE GENOMIC DNA]</scope>
    <source>
        <tissue evidence="2">Nenye</tissue>
    </source>
</reference>
<dbReference type="InterPro" id="IPR043502">
    <property type="entry name" value="DNA/RNA_pol_sf"/>
</dbReference>
<organism evidence="2 3">
    <name type="scientific">Cinchona calisaya</name>
    <dbReference type="NCBI Taxonomy" id="153742"/>
    <lineage>
        <taxon>Eukaryota</taxon>
        <taxon>Viridiplantae</taxon>
        <taxon>Streptophyta</taxon>
        <taxon>Embryophyta</taxon>
        <taxon>Tracheophyta</taxon>
        <taxon>Spermatophyta</taxon>
        <taxon>Magnoliopsida</taxon>
        <taxon>eudicotyledons</taxon>
        <taxon>Gunneridae</taxon>
        <taxon>Pentapetalae</taxon>
        <taxon>asterids</taxon>
        <taxon>lamiids</taxon>
        <taxon>Gentianales</taxon>
        <taxon>Rubiaceae</taxon>
        <taxon>Cinchonoideae</taxon>
        <taxon>Cinchoneae</taxon>
        <taxon>Cinchona</taxon>
    </lineage>
</organism>
<evidence type="ECO:0000313" key="2">
    <source>
        <dbReference type="EMBL" id="KAL3524081.1"/>
    </source>
</evidence>
<dbReference type="CDD" id="cd01650">
    <property type="entry name" value="RT_nLTR_like"/>
    <property type="match status" value="1"/>
</dbReference>
<evidence type="ECO:0000259" key="1">
    <source>
        <dbReference type="Pfam" id="PF00078"/>
    </source>
</evidence>